<evidence type="ECO:0000313" key="10">
    <source>
        <dbReference type="Proteomes" id="UP000308917"/>
    </source>
</evidence>
<evidence type="ECO:0000256" key="1">
    <source>
        <dbReference type="ARBA" id="ARBA00004651"/>
    </source>
</evidence>
<evidence type="ECO:0000313" key="9">
    <source>
        <dbReference type="EMBL" id="THT98810.1"/>
    </source>
</evidence>
<evidence type="ECO:0000256" key="2">
    <source>
        <dbReference type="ARBA" id="ARBA00022448"/>
    </source>
</evidence>
<comment type="caution">
    <text evidence="9">The sequence shown here is derived from an EMBL/GenBank/DDBJ whole genome shotgun (WGS) entry which is preliminary data.</text>
</comment>
<feature type="transmembrane region" description="Helical" evidence="7">
    <location>
        <begin position="96"/>
        <end position="123"/>
    </location>
</feature>
<dbReference type="PANTHER" id="PTHR30151">
    <property type="entry name" value="ALKANE SULFONATE ABC TRANSPORTER-RELATED, MEMBRANE SUBUNIT"/>
    <property type="match status" value="1"/>
</dbReference>
<proteinExistence type="inferred from homology"/>
<evidence type="ECO:0000256" key="5">
    <source>
        <dbReference type="ARBA" id="ARBA00022989"/>
    </source>
</evidence>
<reference evidence="9 10" key="1">
    <citation type="journal article" date="2015" name="Antonie Van Leeuwenhoek">
        <title>Lampropedia puyangensis sp. nov., isolated from symptomatic bark of Populus ? euramericana canker and emended description of Lampropedia hyalina (Ehrenberg 1832) Lee et al. 2004.</title>
        <authorList>
            <person name="Li Y."/>
            <person name="Wang T."/>
            <person name="Piao C.G."/>
            <person name="Wang L.F."/>
            <person name="Tian G.Z."/>
            <person name="Zhu T.H."/>
            <person name="Guo M.W."/>
        </authorList>
    </citation>
    <scope>NUCLEOTIDE SEQUENCE [LARGE SCALE GENOMIC DNA]</scope>
    <source>
        <strain evidence="9 10">2-bin</strain>
    </source>
</reference>
<dbReference type="EMBL" id="STFG01000017">
    <property type="protein sequence ID" value="THT98810.1"/>
    <property type="molecule type" value="Genomic_DNA"/>
</dbReference>
<comment type="subcellular location">
    <subcellularLocation>
        <location evidence="1 7">Cell membrane</location>
        <topology evidence="1 7">Multi-pass membrane protein</topology>
    </subcellularLocation>
</comment>
<feature type="transmembrane region" description="Helical" evidence="7">
    <location>
        <begin position="33"/>
        <end position="58"/>
    </location>
</feature>
<evidence type="ECO:0000256" key="7">
    <source>
        <dbReference type="RuleBase" id="RU363032"/>
    </source>
</evidence>
<keyword evidence="5 7" id="KW-1133">Transmembrane helix</keyword>
<evidence type="ECO:0000256" key="6">
    <source>
        <dbReference type="ARBA" id="ARBA00023136"/>
    </source>
</evidence>
<evidence type="ECO:0000256" key="4">
    <source>
        <dbReference type="ARBA" id="ARBA00022692"/>
    </source>
</evidence>
<keyword evidence="2 7" id="KW-0813">Transport</keyword>
<dbReference type="Gene3D" id="1.10.3720.10">
    <property type="entry name" value="MetI-like"/>
    <property type="match status" value="1"/>
</dbReference>
<keyword evidence="6 7" id="KW-0472">Membrane</keyword>
<feature type="domain" description="ABC transmembrane type-1" evidence="8">
    <location>
        <begin position="92"/>
        <end position="276"/>
    </location>
</feature>
<dbReference type="Proteomes" id="UP000308917">
    <property type="component" value="Unassembled WGS sequence"/>
</dbReference>
<organism evidence="9 10">
    <name type="scientific">Lampropedia puyangensis</name>
    <dbReference type="NCBI Taxonomy" id="1330072"/>
    <lineage>
        <taxon>Bacteria</taxon>
        <taxon>Pseudomonadati</taxon>
        <taxon>Pseudomonadota</taxon>
        <taxon>Betaproteobacteria</taxon>
        <taxon>Burkholderiales</taxon>
        <taxon>Comamonadaceae</taxon>
        <taxon>Lampropedia</taxon>
    </lineage>
</organism>
<dbReference type="GO" id="GO:0055085">
    <property type="term" value="P:transmembrane transport"/>
    <property type="evidence" value="ECO:0007669"/>
    <property type="project" value="InterPro"/>
</dbReference>
<accession>A0A4S8EX01</accession>
<dbReference type="RefSeq" id="WP_136574301.1">
    <property type="nucleotide sequence ID" value="NZ_STFG01000017.1"/>
</dbReference>
<protein>
    <submittedName>
        <fullName evidence="9">ABC transporter permease subunit</fullName>
    </submittedName>
</protein>
<feature type="transmembrane region" description="Helical" evidence="7">
    <location>
        <begin position="253"/>
        <end position="272"/>
    </location>
</feature>
<dbReference type="AlphaFoldDB" id="A0A4S8EX01"/>
<dbReference type="InterPro" id="IPR035906">
    <property type="entry name" value="MetI-like_sf"/>
</dbReference>
<evidence type="ECO:0000259" key="8">
    <source>
        <dbReference type="PROSITE" id="PS50928"/>
    </source>
</evidence>
<dbReference type="PANTHER" id="PTHR30151:SF0">
    <property type="entry name" value="ABC TRANSPORTER PERMEASE PROTEIN MJ0413-RELATED"/>
    <property type="match status" value="1"/>
</dbReference>
<dbReference type="OrthoDB" id="5458199at2"/>
<dbReference type="InterPro" id="IPR000515">
    <property type="entry name" value="MetI-like"/>
</dbReference>
<dbReference type="Pfam" id="PF00528">
    <property type="entry name" value="BPD_transp_1"/>
    <property type="match status" value="1"/>
</dbReference>
<dbReference type="PROSITE" id="PS50928">
    <property type="entry name" value="ABC_TM1"/>
    <property type="match status" value="1"/>
</dbReference>
<sequence length="288" mass="30618">MAELSLSSVLAARRMPRGDTTSARSADENQQSWLLRTIAGMAPPFITLVLLLSVAEFLSRQALINPRKFPPVSAVLQALWTEASTGRLWPSLSQTLLTWALALAVSFAVALLLGVGLGTQRVIRASALPVLEFIRPVPSTALIPLVILTLGTSLQAALFLTAFGTVWQILPSILRGVARVDPVVEDTARAFGFTTSQRLRWIVLPGMTPYLWTALRLGAAAALVLLISMELLAGINGVGHQIAMAYAGGNTTAMYAYILVAALVGGIVNLGLTRLVEQRIARAGGMPA</sequence>
<dbReference type="SUPFAM" id="SSF161098">
    <property type="entry name" value="MetI-like"/>
    <property type="match status" value="1"/>
</dbReference>
<feature type="transmembrane region" description="Helical" evidence="7">
    <location>
        <begin position="210"/>
        <end position="233"/>
    </location>
</feature>
<comment type="similarity">
    <text evidence="7">Belongs to the binding-protein-dependent transport system permease family.</text>
</comment>
<keyword evidence="10" id="KW-1185">Reference proteome</keyword>
<dbReference type="GO" id="GO:0005886">
    <property type="term" value="C:plasma membrane"/>
    <property type="evidence" value="ECO:0007669"/>
    <property type="project" value="UniProtKB-SubCell"/>
</dbReference>
<dbReference type="CDD" id="cd06261">
    <property type="entry name" value="TM_PBP2"/>
    <property type="match status" value="1"/>
</dbReference>
<keyword evidence="4 7" id="KW-0812">Transmembrane</keyword>
<name>A0A4S8EX01_9BURK</name>
<keyword evidence="3" id="KW-1003">Cell membrane</keyword>
<gene>
    <name evidence="9" type="ORF">E9531_13525</name>
</gene>
<evidence type="ECO:0000256" key="3">
    <source>
        <dbReference type="ARBA" id="ARBA00022475"/>
    </source>
</evidence>